<keyword evidence="1" id="KW-0378">Hydrolase</keyword>
<dbReference type="InterPro" id="IPR036514">
    <property type="entry name" value="SGNH_hydro_sf"/>
</dbReference>
<gene>
    <name evidence="1" type="ORF">GKQ51_09530</name>
</gene>
<evidence type="ECO:0000313" key="1">
    <source>
        <dbReference type="EMBL" id="QQE90488.1"/>
    </source>
</evidence>
<dbReference type="GO" id="GO:0016788">
    <property type="term" value="F:hydrolase activity, acting on ester bonds"/>
    <property type="evidence" value="ECO:0007669"/>
    <property type="project" value="UniProtKB-ARBA"/>
</dbReference>
<dbReference type="EMBL" id="CP066310">
    <property type="protein sequence ID" value="QQE90488.1"/>
    <property type="molecule type" value="Genomic_DNA"/>
</dbReference>
<sequence>MKPLDRYIALVGDSRTKNSFGGTAPTITGENYGHGAHYCSQTGGRVRTDAGRCYATPGHTSADVLNNMPGYIASGGDVFVNLFTTNDRNPTNNFSLTRSKRNVETILKMQLDAGKIPLMIAELPRFGANALSGDQLLIHMAMREWFLERMPDFGIRVSDPWPLLTEAHFVDGLHPNQPGGILVAKPTALHFLDLYGTPLILPTYDEPYDATYCKGGWLTANPLMLGTSGTRSGTANATGPVADNWTVVGSSWAGGSVTCSKEPNPDGGEYQVFELGGTPTQGSSTLILEQVIPLASLATGNILRGIGKVVYSGLSGVGGVSIDLRFVRGGTGYFMKSLDRYAEGYQMSPGPETGPQETPYLTVDTATDTEIKLRAVIYGCQNVPIRGIVKVGQCASEKVL</sequence>
<dbReference type="AlphaFoldDB" id="A0AAP9YGX4"/>
<dbReference type="RefSeq" id="WP_198867808.1">
    <property type="nucleotide sequence ID" value="NZ_CP066310.1"/>
</dbReference>
<reference evidence="1 2" key="1">
    <citation type="submission" date="2020-12" db="EMBL/GenBank/DDBJ databases">
        <title>Genomic Analysis and Response surface optimization of nitrogen-fixing conditions for A. chroococcum strain HR1, Isolation from rhizosphere soil.</title>
        <authorList>
            <person name="Li J."/>
            <person name="Yang H."/>
            <person name="Liu H."/>
            <person name="Wang C."/>
            <person name="Tian Y."/>
            <person name="Lu X.Y."/>
        </authorList>
    </citation>
    <scope>NUCLEOTIDE SEQUENCE [LARGE SCALE GENOMIC DNA]</scope>
    <source>
        <strain evidence="1 2">HR1</strain>
    </source>
</reference>
<proteinExistence type="predicted"/>
<dbReference type="Proteomes" id="UP000596192">
    <property type="component" value="Chromosome"/>
</dbReference>
<dbReference type="CDD" id="cd00229">
    <property type="entry name" value="SGNH_hydrolase"/>
    <property type="match status" value="1"/>
</dbReference>
<organism evidence="1 2">
    <name type="scientific">Azotobacter chroococcum</name>
    <dbReference type="NCBI Taxonomy" id="353"/>
    <lineage>
        <taxon>Bacteria</taxon>
        <taxon>Pseudomonadati</taxon>
        <taxon>Pseudomonadota</taxon>
        <taxon>Gammaproteobacteria</taxon>
        <taxon>Pseudomonadales</taxon>
        <taxon>Pseudomonadaceae</taxon>
        <taxon>Azotobacter</taxon>
    </lineage>
</organism>
<name>A0AAP9YGX4_9GAMM</name>
<dbReference type="Gene3D" id="3.40.50.1110">
    <property type="entry name" value="SGNH hydrolase"/>
    <property type="match status" value="1"/>
</dbReference>
<evidence type="ECO:0000313" key="2">
    <source>
        <dbReference type="Proteomes" id="UP000596192"/>
    </source>
</evidence>
<protein>
    <submittedName>
        <fullName evidence="1">SGNH/GDSL hydrolase family protein</fullName>
    </submittedName>
</protein>
<dbReference type="SUPFAM" id="SSF52266">
    <property type="entry name" value="SGNH hydrolase"/>
    <property type="match status" value="1"/>
</dbReference>
<accession>A0AAP9YGX4</accession>